<keyword evidence="1" id="KW-0472">Membrane</keyword>
<evidence type="ECO:0000313" key="3">
    <source>
        <dbReference type="Proteomes" id="UP000325641"/>
    </source>
</evidence>
<evidence type="ECO:0000256" key="1">
    <source>
        <dbReference type="SAM" id="Phobius"/>
    </source>
</evidence>
<dbReference type="KEGG" id="bbet:F8237_09365"/>
<accession>A0A5P6P306</accession>
<organism evidence="2 3">
    <name type="scientific">Bradyrhizobium betae</name>
    <dbReference type="NCBI Taxonomy" id="244734"/>
    <lineage>
        <taxon>Bacteria</taxon>
        <taxon>Pseudomonadati</taxon>
        <taxon>Pseudomonadota</taxon>
        <taxon>Alphaproteobacteria</taxon>
        <taxon>Hyphomicrobiales</taxon>
        <taxon>Nitrobacteraceae</taxon>
        <taxon>Bradyrhizobium</taxon>
    </lineage>
</organism>
<name>A0A5P6P306_9BRAD</name>
<keyword evidence="1" id="KW-1133">Transmembrane helix</keyword>
<dbReference type="EMBL" id="CP044543">
    <property type="protein sequence ID" value="QFI72576.1"/>
    <property type="molecule type" value="Genomic_DNA"/>
</dbReference>
<feature type="transmembrane region" description="Helical" evidence="1">
    <location>
        <begin position="29"/>
        <end position="48"/>
    </location>
</feature>
<protein>
    <submittedName>
        <fullName evidence="2">Uncharacterized protein</fullName>
    </submittedName>
</protein>
<dbReference type="Proteomes" id="UP000325641">
    <property type="component" value="Chromosome"/>
</dbReference>
<proteinExistence type="predicted"/>
<dbReference type="RefSeq" id="WP_151643967.1">
    <property type="nucleotide sequence ID" value="NZ_CP044543.1"/>
</dbReference>
<reference evidence="3" key="1">
    <citation type="submission" date="2019-10" db="EMBL/GenBank/DDBJ databases">
        <title>Complete Genome Sequence of Bradyrhizobium betae type strain PL7HG1T.</title>
        <authorList>
            <person name="Bromfield E.S.P."/>
            <person name="Cloutier S."/>
        </authorList>
    </citation>
    <scope>NUCLEOTIDE SEQUENCE [LARGE SCALE GENOMIC DNA]</scope>
    <source>
        <strain evidence="3">PL7HG1</strain>
    </source>
</reference>
<keyword evidence="1" id="KW-0812">Transmembrane</keyword>
<gene>
    <name evidence="2" type="ORF">F8237_09365</name>
</gene>
<dbReference type="AlphaFoldDB" id="A0A5P6P306"/>
<dbReference type="OrthoDB" id="7596417at2"/>
<evidence type="ECO:0000313" key="2">
    <source>
        <dbReference type="EMBL" id="QFI72576.1"/>
    </source>
</evidence>
<sequence length="173" mass="18743">MAVSVGSAARVDVRKVAQSRRASSRGLRAVGAMPAIVLSLCASLLVALETPSKPFLDKNSFYLASTGFRVQVANDAAGQKALRALPPHRFVMHRNGGNVRYLYAEPQHCVCIFMGTQAAFEAYRGMLLRGADQPDIVSADYKTQASALLDETPAQLDSLAEPDSLADYFRAFY</sequence>